<evidence type="ECO:0000313" key="5">
    <source>
        <dbReference type="Proteomes" id="UP001164746"/>
    </source>
</evidence>
<dbReference type="PANTHER" id="PTHR10656:SF69">
    <property type="entry name" value="MAB-21-LIKE HHH_H2TH-LIKE DOMAIN-CONTAINING PROTEIN"/>
    <property type="match status" value="1"/>
</dbReference>
<dbReference type="Proteomes" id="UP001164746">
    <property type="component" value="Chromosome 8"/>
</dbReference>
<dbReference type="InterPro" id="IPR046903">
    <property type="entry name" value="Mab-21-like_nuc_Trfase"/>
</dbReference>
<evidence type="ECO:0000259" key="2">
    <source>
        <dbReference type="Pfam" id="PF03281"/>
    </source>
</evidence>
<feature type="domain" description="Mab-21-like HhH/H2TH-like" evidence="3">
    <location>
        <begin position="261"/>
        <end position="343"/>
    </location>
</feature>
<dbReference type="SMART" id="SM01265">
    <property type="entry name" value="Mab-21"/>
    <property type="match status" value="1"/>
</dbReference>
<sequence length="734" mass="83775">MATKEEDKVKQKSRTIFHVLDLAGASDYVRRLRQHCTLIHDVHATVMINMKKYSSIHTFESTSEGTTTPGLNSDIDTMMCFRMFPVYENSEDAKHHMTQMRSPGNLQEGENTHHIVMLVDDHTPVGFSKLEFVKNTNLQLPFILEQDSYGKTVLDNICIVEALTGDERNGPAATILKRPGYTDIDHIPSFHCKTWPAVADEFFTRNRMFEFPGQNIRAEFGNLGIFFVPTGHGDSQEKHLQWRLSFSLQERKIMLNLNETQHKCYVLLKMTKEDFVKPNVSGKSLTSYQCKTSMFFEMENSPDSFWIPENLIYCYINCLKRLRGWIQNGFVPSYFMPDVNIWKGDMTVQNKVVKVLEDVLESPLDTLMQLRCDKVGSLLNDMVDYNLDEADVPDNDFSTDLTQADRALQLAVHALHYCFIVETVEIAGKLISENRGNVDANITHREKLIEMLNDKDSLCDQTLQSNTVVNQAVDYLVPFIYTSLGSHLIVKGIQESSDIFKNQGLGYLKRGLESDFLAGKVKFAAVLFALRMYEEAAELLENLHESLERDIITQCMCGKAEDDHPPTFIINKILVYKILSMKPLPSEILRHNTSTCALFLPDELPILPKELQYELICEEASERLPVVAVDSKVLRYYLLYRIHEKLGNKHQMKVSLAFLGGTMGYDPKLCHLDTANNLMGCIFREMGETTGALECFVKSLKKNSKRTVAIWHILITCFDSYIKLGLDKAYMQSS</sequence>
<protein>
    <submittedName>
        <fullName evidence="4">CGAS-like protein</fullName>
    </submittedName>
</protein>
<name>A0ABY7ENH1_MYAAR</name>
<proteinExistence type="inferred from homology"/>
<feature type="domain" description="Mab-21-like nucleotidyltransferase" evidence="2">
    <location>
        <begin position="167"/>
        <end position="255"/>
    </location>
</feature>
<dbReference type="Gene3D" id="1.10.1410.40">
    <property type="match status" value="1"/>
</dbReference>
<reference evidence="4" key="1">
    <citation type="submission" date="2022-11" db="EMBL/GenBank/DDBJ databases">
        <title>Centuries of genome instability and evolution in soft-shell clam transmissible cancer (bioRxiv).</title>
        <authorList>
            <person name="Hart S.F.M."/>
            <person name="Yonemitsu M.A."/>
            <person name="Giersch R.M."/>
            <person name="Beal B.F."/>
            <person name="Arriagada G."/>
            <person name="Davis B.W."/>
            <person name="Ostrander E.A."/>
            <person name="Goff S.P."/>
            <person name="Metzger M.J."/>
        </authorList>
    </citation>
    <scope>NUCLEOTIDE SEQUENCE</scope>
    <source>
        <strain evidence="4">MELC-2E11</strain>
        <tissue evidence="4">Siphon/mantle</tissue>
    </source>
</reference>
<evidence type="ECO:0000256" key="1">
    <source>
        <dbReference type="ARBA" id="ARBA00008307"/>
    </source>
</evidence>
<accession>A0ABY7ENH1</accession>
<keyword evidence="5" id="KW-1185">Reference proteome</keyword>
<dbReference type="Pfam" id="PF03281">
    <property type="entry name" value="Mab-21"/>
    <property type="match status" value="1"/>
</dbReference>
<dbReference type="PANTHER" id="PTHR10656">
    <property type="entry name" value="CELL FATE DETERMINING PROTEIN MAB21-RELATED"/>
    <property type="match status" value="1"/>
</dbReference>
<dbReference type="InterPro" id="IPR024810">
    <property type="entry name" value="MAB21L/cGLR"/>
</dbReference>
<dbReference type="EMBL" id="CP111019">
    <property type="protein sequence ID" value="WAR11538.1"/>
    <property type="molecule type" value="Genomic_DNA"/>
</dbReference>
<dbReference type="Pfam" id="PF20266">
    <property type="entry name" value="Mab-21_C"/>
    <property type="match status" value="1"/>
</dbReference>
<gene>
    <name evidence="4" type="ORF">MAR_025718</name>
</gene>
<dbReference type="InterPro" id="IPR046906">
    <property type="entry name" value="Mab-21_HhH/H2TH-like"/>
</dbReference>
<organism evidence="4 5">
    <name type="scientific">Mya arenaria</name>
    <name type="common">Soft-shell clam</name>
    <dbReference type="NCBI Taxonomy" id="6604"/>
    <lineage>
        <taxon>Eukaryota</taxon>
        <taxon>Metazoa</taxon>
        <taxon>Spiralia</taxon>
        <taxon>Lophotrochozoa</taxon>
        <taxon>Mollusca</taxon>
        <taxon>Bivalvia</taxon>
        <taxon>Autobranchia</taxon>
        <taxon>Heteroconchia</taxon>
        <taxon>Euheterodonta</taxon>
        <taxon>Imparidentia</taxon>
        <taxon>Neoheterodontei</taxon>
        <taxon>Myida</taxon>
        <taxon>Myoidea</taxon>
        <taxon>Myidae</taxon>
        <taxon>Mya</taxon>
    </lineage>
</organism>
<evidence type="ECO:0000313" key="4">
    <source>
        <dbReference type="EMBL" id="WAR11538.1"/>
    </source>
</evidence>
<comment type="similarity">
    <text evidence="1">Belongs to the mab-21 family.</text>
</comment>
<evidence type="ECO:0000259" key="3">
    <source>
        <dbReference type="Pfam" id="PF20266"/>
    </source>
</evidence>